<feature type="non-terminal residue" evidence="1">
    <location>
        <position position="1"/>
    </location>
</feature>
<evidence type="ECO:0000313" key="2">
    <source>
        <dbReference type="Proteomes" id="UP000275408"/>
    </source>
</evidence>
<accession>A0A3M6UFL1</accession>
<proteinExistence type="predicted"/>
<evidence type="ECO:0000313" key="1">
    <source>
        <dbReference type="EMBL" id="RMX52477.1"/>
    </source>
</evidence>
<comment type="caution">
    <text evidence="1">The sequence shown here is derived from an EMBL/GenBank/DDBJ whole genome shotgun (WGS) entry which is preliminary data.</text>
</comment>
<dbReference type="AlphaFoldDB" id="A0A3M6UFL1"/>
<keyword evidence="2" id="KW-1185">Reference proteome</keyword>
<dbReference type="Proteomes" id="UP000275408">
    <property type="component" value="Unassembled WGS sequence"/>
</dbReference>
<organism evidence="1 2">
    <name type="scientific">Pocillopora damicornis</name>
    <name type="common">Cauliflower coral</name>
    <name type="synonym">Millepora damicornis</name>
    <dbReference type="NCBI Taxonomy" id="46731"/>
    <lineage>
        <taxon>Eukaryota</taxon>
        <taxon>Metazoa</taxon>
        <taxon>Cnidaria</taxon>
        <taxon>Anthozoa</taxon>
        <taxon>Hexacorallia</taxon>
        <taxon>Scleractinia</taxon>
        <taxon>Astrocoeniina</taxon>
        <taxon>Pocilloporidae</taxon>
        <taxon>Pocillopora</taxon>
    </lineage>
</organism>
<sequence>FSNCTWMIDFVQKLHRSCSYNSTNVPQETRREFCDGAHITFEYILPFGGESGIGSESEDETRRREGVTTLVDGTGTITLHRATHPESETWLPGPTSPDEVNGWTGVDGRELALTAKVCGSVYNSQKINESHEPESLNKRDVDAILNSQNKHYRNCMVDSKENYKFYLGVKGLTLRAHIKECVCLVE</sequence>
<protein>
    <submittedName>
        <fullName evidence="1">Uncharacterized protein</fullName>
    </submittedName>
</protein>
<feature type="non-terminal residue" evidence="1">
    <location>
        <position position="186"/>
    </location>
</feature>
<name>A0A3M6UFL1_POCDA</name>
<reference evidence="1 2" key="1">
    <citation type="journal article" date="2018" name="Sci. Rep.">
        <title>Comparative analysis of the Pocillopora damicornis genome highlights role of immune system in coral evolution.</title>
        <authorList>
            <person name="Cunning R."/>
            <person name="Bay R.A."/>
            <person name="Gillette P."/>
            <person name="Baker A.C."/>
            <person name="Traylor-Knowles N."/>
        </authorList>
    </citation>
    <scope>NUCLEOTIDE SEQUENCE [LARGE SCALE GENOMIC DNA]</scope>
    <source>
        <strain evidence="1">RSMAS</strain>
        <tissue evidence="1">Whole animal</tissue>
    </source>
</reference>
<dbReference type="EMBL" id="RCHS01001624">
    <property type="protein sequence ID" value="RMX52477.1"/>
    <property type="molecule type" value="Genomic_DNA"/>
</dbReference>
<gene>
    <name evidence="1" type="ORF">pdam_00013791</name>
</gene>